<reference evidence="2" key="1">
    <citation type="journal article" date="2019" name="Int. J. Syst. Evol. Microbiol.">
        <title>The Global Catalogue of Microorganisms (GCM) 10K type strain sequencing project: providing services to taxonomists for standard genome sequencing and annotation.</title>
        <authorList>
            <consortium name="The Broad Institute Genomics Platform"/>
            <consortium name="The Broad Institute Genome Sequencing Center for Infectious Disease"/>
            <person name="Wu L."/>
            <person name="Ma J."/>
        </authorList>
    </citation>
    <scope>NUCLEOTIDE SEQUENCE [LARGE SCALE GENOMIC DNA]</scope>
    <source>
        <strain evidence="2">CGMCC 1.6964</strain>
    </source>
</reference>
<dbReference type="Proteomes" id="UP000606653">
    <property type="component" value="Unassembled WGS sequence"/>
</dbReference>
<sequence length="115" mass="13587">MAEIKPKLQSLRIPAGWKVDVNTLYELEPSLQTIDWFSGSILFSAVQRKLGYEVYVRWEPQSDPAGVFFLQRYLLKYEEQGDSVLEGYFVDEQRIGDRQRLVERLEAYMLMSEWT</sequence>
<evidence type="ECO:0000313" key="2">
    <source>
        <dbReference type="Proteomes" id="UP000606653"/>
    </source>
</evidence>
<name>A0ABQ2L5H8_9BACL</name>
<comment type="caution">
    <text evidence="1">The sequence shown here is derived from an EMBL/GenBank/DDBJ whole genome shotgun (WGS) entry which is preliminary data.</text>
</comment>
<keyword evidence="2" id="KW-1185">Reference proteome</keyword>
<organism evidence="1 2">
    <name type="scientific">Saccharibacillus kuerlensis</name>
    <dbReference type="NCBI Taxonomy" id="459527"/>
    <lineage>
        <taxon>Bacteria</taxon>
        <taxon>Bacillati</taxon>
        <taxon>Bacillota</taxon>
        <taxon>Bacilli</taxon>
        <taxon>Bacillales</taxon>
        <taxon>Paenibacillaceae</taxon>
        <taxon>Saccharibacillus</taxon>
    </lineage>
</organism>
<proteinExistence type="predicted"/>
<evidence type="ECO:0000313" key="1">
    <source>
        <dbReference type="EMBL" id="GGO04339.1"/>
    </source>
</evidence>
<accession>A0ABQ2L5H8</accession>
<gene>
    <name evidence="1" type="ORF">GCM10010969_29460</name>
</gene>
<dbReference type="EMBL" id="BMLN01000008">
    <property type="protein sequence ID" value="GGO04339.1"/>
    <property type="molecule type" value="Genomic_DNA"/>
</dbReference>
<protein>
    <submittedName>
        <fullName evidence="1">Uncharacterized protein</fullName>
    </submittedName>
</protein>
<dbReference type="RefSeq" id="WP_018976414.1">
    <property type="nucleotide sequence ID" value="NZ_BMLN01000008.1"/>
</dbReference>